<protein>
    <submittedName>
        <fullName evidence="2">Uncharacterized protein</fullName>
    </submittedName>
</protein>
<dbReference type="EMBL" id="QKKF02022883">
    <property type="protein sequence ID" value="RZF37900.1"/>
    <property type="molecule type" value="Genomic_DNA"/>
</dbReference>
<evidence type="ECO:0000313" key="3">
    <source>
        <dbReference type="Proteomes" id="UP000291343"/>
    </source>
</evidence>
<dbReference type="AlphaFoldDB" id="A0A482WXY1"/>
<name>A0A482WXY1_LAOST</name>
<keyword evidence="3" id="KW-1185">Reference proteome</keyword>
<evidence type="ECO:0000256" key="1">
    <source>
        <dbReference type="SAM" id="MobiDB-lite"/>
    </source>
</evidence>
<feature type="non-terminal residue" evidence="2">
    <location>
        <position position="214"/>
    </location>
</feature>
<dbReference type="Proteomes" id="UP000291343">
    <property type="component" value="Unassembled WGS sequence"/>
</dbReference>
<organism evidence="2 3">
    <name type="scientific">Laodelphax striatellus</name>
    <name type="common">Small brown planthopper</name>
    <name type="synonym">Delphax striatella</name>
    <dbReference type="NCBI Taxonomy" id="195883"/>
    <lineage>
        <taxon>Eukaryota</taxon>
        <taxon>Metazoa</taxon>
        <taxon>Ecdysozoa</taxon>
        <taxon>Arthropoda</taxon>
        <taxon>Hexapoda</taxon>
        <taxon>Insecta</taxon>
        <taxon>Pterygota</taxon>
        <taxon>Neoptera</taxon>
        <taxon>Paraneoptera</taxon>
        <taxon>Hemiptera</taxon>
        <taxon>Auchenorrhyncha</taxon>
        <taxon>Fulgoroidea</taxon>
        <taxon>Delphacidae</taxon>
        <taxon>Criomorphinae</taxon>
        <taxon>Laodelphax</taxon>
    </lineage>
</organism>
<proteinExistence type="predicted"/>
<dbReference type="OrthoDB" id="6646910at2759"/>
<evidence type="ECO:0000313" key="2">
    <source>
        <dbReference type="EMBL" id="RZF37900.1"/>
    </source>
</evidence>
<feature type="region of interest" description="Disordered" evidence="1">
    <location>
        <begin position="93"/>
        <end position="113"/>
    </location>
</feature>
<dbReference type="InParanoid" id="A0A482WXY1"/>
<dbReference type="SMR" id="A0A482WXY1"/>
<comment type="caution">
    <text evidence="2">The sequence shown here is derived from an EMBL/GenBank/DDBJ whole genome shotgun (WGS) entry which is preliminary data.</text>
</comment>
<accession>A0A482WXY1</accession>
<gene>
    <name evidence="2" type="ORF">LSTR_LSTR016034</name>
</gene>
<reference evidence="2 3" key="1">
    <citation type="journal article" date="2017" name="Gigascience">
        <title>Genome sequence of the small brown planthopper, Laodelphax striatellus.</title>
        <authorList>
            <person name="Zhu J."/>
            <person name="Jiang F."/>
            <person name="Wang X."/>
            <person name="Yang P."/>
            <person name="Bao Y."/>
            <person name="Zhao W."/>
            <person name="Wang W."/>
            <person name="Lu H."/>
            <person name="Wang Q."/>
            <person name="Cui N."/>
            <person name="Li J."/>
            <person name="Chen X."/>
            <person name="Luo L."/>
            <person name="Yu J."/>
            <person name="Kang L."/>
            <person name="Cui F."/>
        </authorList>
    </citation>
    <scope>NUCLEOTIDE SEQUENCE [LARGE SCALE GENOMIC DNA]</scope>
    <source>
        <strain evidence="2">Lst14</strain>
    </source>
</reference>
<sequence length="214" mass="24126">MLSSIVEDRPFDASSMNIPSRVANTGPFEMNSNILPYSIGRKIQLNPNNEIMTTRFEEKRLFNTAHGSMQPQAEERQQFNKVYREIQIPTQGRRPFNATNRDFPSPIPNKRPFETNRAVSRHSIVGKMDLTTKNETLPNQFGDRKLLPHSVGGIIPLNNETMQSSSISAEAKISKPNHSLMSCPVGIQKPCKLHNVATEARQFLATNNIFPQPI</sequence>